<feature type="active site" description="Nucleophile" evidence="4">
    <location>
        <position position="67"/>
    </location>
</feature>
<dbReference type="SUPFAM" id="SSF53686">
    <property type="entry name" value="Tryptophan synthase beta subunit-like PLP-dependent enzymes"/>
    <property type="match status" value="1"/>
</dbReference>
<dbReference type="Pfam" id="PF00291">
    <property type="entry name" value="PALP"/>
    <property type="match status" value="1"/>
</dbReference>
<dbReference type="PANTHER" id="PTHR43780:SF2">
    <property type="entry name" value="1-AMINOCYCLOPROPANE-1-CARBOXYLATE DEAMINASE-RELATED"/>
    <property type="match status" value="1"/>
</dbReference>
<evidence type="ECO:0000256" key="1">
    <source>
        <dbReference type="ARBA" id="ARBA00001933"/>
    </source>
</evidence>
<dbReference type="Gene3D" id="3.40.50.1100">
    <property type="match status" value="2"/>
</dbReference>
<dbReference type="OrthoDB" id="9801249at2"/>
<dbReference type="STRING" id="946077.W5A_04499"/>
<dbReference type="InterPro" id="IPR001926">
    <property type="entry name" value="TrpB-like_PALP"/>
</dbReference>
<dbReference type="PANTHER" id="PTHR43780">
    <property type="entry name" value="1-AMINOCYCLOPROPANE-1-CARBOXYLATE DEAMINASE-RELATED"/>
    <property type="match status" value="1"/>
</dbReference>
<keyword evidence="8" id="KW-1185">Reference proteome</keyword>
<sequence>MIWDTPKEISNQEVQYQFPRGIRLTIKREDKIHPFVSGNKFRKLKYNVAQAIHLGKHTLLTFGGAYSNHIAAVAAVGRLEGMKTIGIIRGEELQGQALNSQTLLRAQKDGMKFRFVSRELYRLKATSGFLNELNTEFESAYIIPEGGTNEFAVQGCEEILDTEDSVFTHIACSAGTGGTASGIIRVSNDNQRVLVFPAVKGDFLLSDIATYTHKTNWDLITAYHFGGYAKVTDELITFLNEFYVKTGIPLDPVYTGKMVFGIFDMISTLQIPDNAHILAIHTGGLQGIQGMNTYLQQKNRPLINYE</sequence>
<keyword evidence="3 5" id="KW-0663">Pyridoxal phosphate</keyword>
<accession>I0WIG0</accession>
<evidence type="ECO:0000313" key="7">
    <source>
        <dbReference type="EMBL" id="EID76176.1"/>
    </source>
</evidence>
<dbReference type="AlphaFoldDB" id="I0WIG0"/>
<dbReference type="InterPro" id="IPR036052">
    <property type="entry name" value="TrpB-like_PALP_sf"/>
</dbReference>
<name>I0WIG0_9FLAO</name>
<dbReference type="InterPro" id="IPR027278">
    <property type="entry name" value="ACCD_DCysDesulf"/>
</dbReference>
<gene>
    <name evidence="7" type="ORF">W5A_04499</name>
</gene>
<evidence type="ECO:0000256" key="4">
    <source>
        <dbReference type="PIRSR" id="PIRSR006278-1"/>
    </source>
</evidence>
<comment type="caution">
    <text evidence="7">The sequence shown here is derived from an EMBL/GenBank/DDBJ whole genome shotgun (WGS) entry which is preliminary data.</text>
</comment>
<evidence type="ECO:0000256" key="2">
    <source>
        <dbReference type="ARBA" id="ARBA00008639"/>
    </source>
</evidence>
<dbReference type="eggNOG" id="COG2515">
    <property type="taxonomic scope" value="Bacteria"/>
</dbReference>
<evidence type="ECO:0000256" key="5">
    <source>
        <dbReference type="PIRSR" id="PIRSR006278-2"/>
    </source>
</evidence>
<evidence type="ECO:0000259" key="6">
    <source>
        <dbReference type="Pfam" id="PF00291"/>
    </source>
</evidence>
<dbReference type="PATRIC" id="fig|946077.3.peg.916"/>
<protein>
    <submittedName>
        <fullName evidence="7">1-aminocyclopropane-1-carboxylate deaminase</fullName>
    </submittedName>
</protein>
<evidence type="ECO:0000313" key="8">
    <source>
        <dbReference type="Proteomes" id="UP000005938"/>
    </source>
</evidence>
<dbReference type="GO" id="GO:0019148">
    <property type="term" value="F:D-cysteine desulfhydrase activity"/>
    <property type="evidence" value="ECO:0007669"/>
    <property type="project" value="TreeGrafter"/>
</dbReference>
<evidence type="ECO:0000256" key="3">
    <source>
        <dbReference type="ARBA" id="ARBA00022898"/>
    </source>
</evidence>
<comment type="cofactor">
    <cofactor evidence="1">
        <name>pyridoxal 5'-phosphate</name>
        <dbReference type="ChEBI" id="CHEBI:597326"/>
    </cofactor>
</comment>
<reference evidence="7 8" key="1">
    <citation type="journal article" date="2012" name="J. Bacteriol.">
        <title>Genome Sequence of the Halotolerant Bacterium Imtechella halotolerans K1T.</title>
        <authorList>
            <person name="Kumar S."/>
            <person name="Vikram S."/>
            <person name="Subramanian S."/>
            <person name="Raghava G.P."/>
            <person name="Pinnaka A.K."/>
        </authorList>
    </citation>
    <scope>NUCLEOTIDE SEQUENCE [LARGE SCALE GENOMIC DNA]</scope>
    <source>
        <strain evidence="7 8">K1</strain>
    </source>
</reference>
<feature type="modified residue" description="N6-(pyridoxal phosphate)lysine" evidence="5">
    <location>
        <position position="40"/>
    </location>
</feature>
<comment type="similarity">
    <text evidence="2">Belongs to the ACC deaminase/D-cysteine desulfhydrase family.</text>
</comment>
<organism evidence="7 8">
    <name type="scientific">Imtechella halotolerans K1</name>
    <dbReference type="NCBI Taxonomy" id="946077"/>
    <lineage>
        <taxon>Bacteria</taxon>
        <taxon>Pseudomonadati</taxon>
        <taxon>Bacteroidota</taxon>
        <taxon>Flavobacteriia</taxon>
        <taxon>Flavobacteriales</taxon>
        <taxon>Flavobacteriaceae</taxon>
        <taxon>Imtechella</taxon>
    </lineage>
</organism>
<dbReference type="RefSeq" id="WP_008237866.1">
    <property type="nucleotide sequence ID" value="NZ_AJJU01000003.1"/>
</dbReference>
<feature type="domain" description="Tryptophan synthase beta chain-like PALP" evidence="6">
    <location>
        <begin position="21"/>
        <end position="283"/>
    </location>
</feature>
<proteinExistence type="inferred from homology"/>
<dbReference type="EMBL" id="AJJU01000003">
    <property type="protein sequence ID" value="EID76176.1"/>
    <property type="molecule type" value="Genomic_DNA"/>
</dbReference>
<dbReference type="Proteomes" id="UP000005938">
    <property type="component" value="Unassembled WGS sequence"/>
</dbReference>
<dbReference type="PIRSF" id="PIRSF006278">
    <property type="entry name" value="ACCD_DCysDesulf"/>
    <property type="match status" value="1"/>
</dbReference>